<sequence length="108" mass="11463">MGQHEFQSGADGEGLLLLSGEFNLADGGGLKAALQDALGRAPARLTLDLRQVAQPGLPFFQLLFALAAQARKVKRRVSLKGPLPEQFLSAAGALGISLVDFEQTFDLE</sequence>
<accession>A0A6V8M1J9</accession>
<reference evidence="2 3" key="2">
    <citation type="submission" date="2020-05" db="EMBL/GenBank/DDBJ databases">
        <title>Draft genome sequence of Desulfovibrio sp. strainFSS-1.</title>
        <authorList>
            <person name="Shimoshige H."/>
            <person name="Kobayashi H."/>
            <person name="Maekawa T."/>
        </authorList>
    </citation>
    <scope>NUCLEOTIDE SEQUENCE [LARGE SCALE GENOMIC DNA]</scope>
    <source>
        <strain evidence="2 3">SIID29052-01</strain>
    </source>
</reference>
<name>A0A6V8M1J9_9BACT</name>
<dbReference type="InterPro" id="IPR036513">
    <property type="entry name" value="STAS_dom_sf"/>
</dbReference>
<evidence type="ECO:0000259" key="1">
    <source>
        <dbReference type="Pfam" id="PF13466"/>
    </source>
</evidence>
<dbReference type="Proteomes" id="UP000494245">
    <property type="component" value="Unassembled WGS sequence"/>
</dbReference>
<organism evidence="2 3">
    <name type="scientific">Fundidesulfovibrio magnetotacticus</name>
    <dbReference type="NCBI Taxonomy" id="2730080"/>
    <lineage>
        <taxon>Bacteria</taxon>
        <taxon>Pseudomonadati</taxon>
        <taxon>Thermodesulfobacteriota</taxon>
        <taxon>Desulfovibrionia</taxon>
        <taxon>Desulfovibrionales</taxon>
        <taxon>Desulfovibrionaceae</taxon>
        <taxon>Fundidesulfovibrio</taxon>
    </lineage>
</organism>
<dbReference type="SUPFAM" id="SSF52091">
    <property type="entry name" value="SpoIIaa-like"/>
    <property type="match status" value="1"/>
</dbReference>
<keyword evidence="3" id="KW-1185">Reference proteome</keyword>
<dbReference type="EMBL" id="BLTE01000009">
    <property type="protein sequence ID" value="GFK94325.1"/>
    <property type="molecule type" value="Genomic_DNA"/>
</dbReference>
<gene>
    <name evidence="2" type="ORF">NNJEOMEG_02168</name>
</gene>
<evidence type="ECO:0000313" key="2">
    <source>
        <dbReference type="EMBL" id="GFK94325.1"/>
    </source>
</evidence>
<proteinExistence type="predicted"/>
<feature type="domain" description="MlaB-like STAS" evidence="1">
    <location>
        <begin position="18"/>
        <end position="95"/>
    </location>
</feature>
<comment type="caution">
    <text evidence="2">The sequence shown here is derived from an EMBL/GenBank/DDBJ whole genome shotgun (WGS) entry which is preliminary data.</text>
</comment>
<dbReference type="RefSeq" id="WP_173084289.1">
    <property type="nucleotide sequence ID" value="NZ_BLTE01000009.1"/>
</dbReference>
<dbReference type="InterPro" id="IPR058548">
    <property type="entry name" value="MlaB-like_STAS"/>
</dbReference>
<evidence type="ECO:0000313" key="3">
    <source>
        <dbReference type="Proteomes" id="UP000494245"/>
    </source>
</evidence>
<reference evidence="2 3" key="1">
    <citation type="submission" date="2020-04" db="EMBL/GenBank/DDBJ databases">
        <authorList>
            <consortium name="Desulfovibrio sp. FSS-1 genome sequencing consortium"/>
            <person name="Shimoshige H."/>
            <person name="Kobayashi H."/>
            <person name="Maekawa T."/>
        </authorList>
    </citation>
    <scope>NUCLEOTIDE SEQUENCE [LARGE SCALE GENOMIC DNA]</scope>
    <source>
        <strain evidence="2 3">SIID29052-01</strain>
    </source>
</reference>
<dbReference type="AlphaFoldDB" id="A0A6V8M1J9"/>
<protein>
    <recommendedName>
        <fullName evidence="1">MlaB-like STAS domain-containing protein</fullName>
    </recommendedName>
</protein>
<dbReference type="Gene3D" id="3.30.750.24">
    <property type="entry name" value="STAS domain"/>
    <property type="match status" value="1"/>
</dbReference>
<dbReference type="Pfam" id="PF13466">
    <property type="entry name" value="STAS_2"/>
    <property type="match status" value="1"/>
</dbReference>